<protein>
    <submittedName>
        <fullName evidence="1">Beta-propeller fold lactonase family protein</fullName>
    </submittedName>
</protein>
<dbReference type="RefSeq" id="WP_216799794.1">
    <property type="nucleotide sequence ID" value="NZ_CP076723.1"/>
</dbReference>
<dbReference type="PANTHER" id="PTHR47197">
    <property type="entry name" value="PROTEIN NIRF"/>
    <property type="match status" value="1"/>
</dbReference>
<proteinExistence type="predicted"/>
<dbReference type="Pfam" id="PF10282">
    <property type="entry name" value="Lactonase"/>
    <property type="match status" value="1"/>
</dbReference>
<evidence type="ECO:0000313" key="1">
    <source>
        <dbReference type="EMBL" id="QWV93042.1"/>
    </source>
</evidence>
<dbReference type="PANTHER" id="PTHR47197:SF3">
    <property type="entry name" value="DIHYDRO-HEME D1 DEHYDROGENASE"/>
    <property type="match status" value="1"/>
</dbReference>
<dbReference type="InterPro" id="IPR019405">
    <property type="entry name" value="Lactonase_7-beta_prop"/>
</dbReference>
<dbReference type="EMBL" id="CP076723">
    <property type="protein sequence ID" value="QWV93042.1"/>
    <property type="molecule type" value="Genomic_DNA"/>
</dbReference>
<name>A0ABX8J8J6_9BACT</name>
<accession>A0ABX8J8J6</accession>
<gene>
    <name evidence="1" type="ORF">KP004_18025</name>
</gene>
<organism evidence="1 2">
    <name type="scientific">Geomonas oryzisoli</name>
    <dbReference type="NCBI Taxonomy" id="2847992"/>
    <lineage>
        <taxon>Bacteria</taxon>
        <taxon>Pseudomonadati</taxon>
        <taxon>Thermodesulfobacteriota</taxon>
        <taxon>Desulfuromonadia</taxon>
        <taxon>Geobacterales</taxon>
        <taxon>Geobacteraceae</taxon>
        <taxon>Geomonas</taxon>
    </lineage>
</organism>
<evidence type="ECO:0000313" key="2">
    <source>
        <dbReference type="Proteomes" id="UP000683557"/>
    </source>
</evidence>
<sequence>MALKGTEADGTAMAYVSSIRDREIVVVSLNGTPAVTARIKVTGQPNKMTLNRDQTLLYVVEDQTDTVDVIRTSDNTVVGTIPVIAPPPALTGLKGANPNSVTLSPEERRLFVTNGNLNNVAVVDLDETRTSGQVAGLIPTGWYPNSVTISADGAWIYVVNGKSATGPNPDFRYSYGPPSRPNGFLTNHYNPQLTKAGLQSFPLPAAEQLPSLTAQVISNNRFSYVDGERDREVMALLKANVKHVIFIIKENRTYDQILGDLEKGNGDPSDAGQQRDESGVVPGLLLFRSQLSALRWRHLRQHHYQRQLADLLEWHRAHG</sequence>
<reference evidence="1 2" key="1">
    <citation type="submission" date="2021-06" db="EMBL/GenBank/DDBJ databases">
        <title>Gemonas diversity in paddy soil.</title>
        <authorList>
            <person name="Liu G."/>
        </authorList>
    </citation>
    <scope>NUCLEOTIDE SEQUENCE [LARGE SCALE GENOMIC DNA]</scope>
    <source>
        <strain evidence="1 2">RG10</strain>
    </source>
</reference>
<dbReference type="InterPro" id="IPR051200">
    <property type="entry name" value="Host-pathogen_enzymatic-act"/>
</dbReference>
<keyword evidence="2" id="KW-1185">Reference proteome</keyword>
<dbReference type="Proteomes" id="UP000683557">
    <property type="component" value="Chromosome"/>
</dbReference>